<protein>
    <recommendedName>
        <fullName evidence="11">Chromatin remodeling complex protein</fullName>
    </recommendedName>
</protein>
<dbReference type="PANTHER" id="PTHR32075">
    <property type="entry name" value="ISWI CHROMATIN-REMODELING COMPLEX SUBUNIT YPL216W-RELATED"/>
    <property type="match status" value="1"/>
</dbReference>
<keyword evidence="3 4" id="KW-0539">Nucleus</keyword>
<feature type="domain" description="DDT" evidence="7">
    <location>
        <begin position="412"/>
        <end position="474"/>
    </location>
</feature>
<feature type="region of interest" description="Disordered" evidence="6">
    <location>
        <begin position="649"/>
        <end position="725"/>
    </location>
</feature>
<feature type="region of interest" description="Disordered" evidence="6">
    <location>
        <begin position="563"/>
        <end position="589"/>
    </location>
</feature>
<dbReference type="InterPro" id="IPR028942">
    <property type="entry name" value="WHIM1_dom"/>
</dbReference>
<sequence length="918" mass="104164">MPTCRRKRVLLTQPSQTLLDALQAGTNKEVYYLAQTGEIFETYEAYAARMSFYRMKQFQCEVTGKSGLDYFEALESEQHEARTMHSRFPEPLKAAVLKAVQWQIMGRLDHLVEAVYERFKDRYYPDERVIIDVQGDKYFARVVQVFPPRPPLPIQSTSRLGSEEQASTSSSPLSDEEPSIHRIAEDMKIPVKEANIRDDPAKYYYKVQILEEERQPGAGKQSEKSKGKDKQSKYSGSLMDVQCADMSRDRLAFSKSILRRFIRDCVDRDAAVASPWTVKPGIAARYGVDTVMPDETRRDMETLKKGESDKRKKVWEDKEGPHKRQKKLSAAEELKAKATAERKEQEARDKETKAQKAKEEAERLAVEKKKKKPIRYPTEDLDVVLGDRDKKNGMKVKRPVPSRSAMPFGTDNATNEAFLMVWNFLNVYGQPLHISCFTMDDFEAAIRHSAPEPCPLIAEIHSTLIYNLRTVPFTRFNALISLAHLKQKVGPNDAVLGVSLETLEEGLGDIGNNWERAPLRHIEGRDGWEESLVGCLKDHATLENFPRLREVLTRLNWAIEDDEATSSSRGKPSPHAITSITPSSPRVQYPVLPTSDKVTILAFMCSMAVSSKSIHAHMEVCEEQLTALRKEKIEVNRTKKQYLEEMVAIMGESKEGTPKTNGAEEDTALQESSDLSDIPGSEGETETGSATPSGRPKLSRRKTQATERQLARARQANEKQKLAEHRRLDEEVNKLERRLEGIERDFRKLLGAIRVKPLGRDRFYNRIWWFDGMGSASLIGSGGAIQYGSGRIFVQGPSEFDNEVLERRDGDVKARRLEEEGEEGMLGVGEWAVYDTIESMDAFVAWLNPKGVRELALKNTLTKWWPHIGPGMRRRTADLTSTARAPEARRSTRTKQTGSDLSREPYMQWTNRRAVNSS</sequence>
<dbReference type="Proteomes" id="UP001497453">
    <property type="component" value="Chromosome 1"/>
</dbReference>
<feature type="compositionally biased region" description="Polar residues" evidence="6">
    <location>
        <begin position="154"/>
        <end position="173"/>
    </location>
</feature>
<keyword evidence="10" id="KW-1185">Reference proteome</keyword>
<evidence type="ECO:0000256" key="2">
    <source>
        <dbReference type="ARBA" id="ARBA00023054"/>
    </source>
</evidence>
<dbReference type="PANTHER" id="PTHR32075:SF6">
    <property type="entry name" value="ISWI CHROMATIN-REMODELING COMPLEX SUBUNIT YPL216W-RELATED"/>
    <property type="match status" value="1"/>
</dbReference>
<feature type="coiled-coil region" evidence="5">
    <location>
        <begin position="618"/>
        <end position="645"/>
    </location>
</feature>
<gene>
    <name evidence="9" type="ORF">GFSPODELE1_LOCUS995</name>
</gene>
<dbReference type="InterPro" id="IPR018501">
    <property type="entry name" value="DDT_dom"/>
</dbReference>
<comment type="subcellular location">
    <subcellularLocation>
        <location evidence="1 4">Nucleus</location>
    </subcellularLocation>
</comment>
<dbReference type="Pfam" id="PF15613">
    <property type="entry name" value="WSD"/>
    <property type="match status" value="1"/>
</dbReference>
<dbReference type="Pfam" id="PF10537">
    <property type="entry name" value="WAC_Acf1_DNA_bd"/>
    <property type="match status" value="1"/>
</dbReference>
<dbReference type="Pfam" id="PF02791">
    <property type="entry name" value="DDT"/>
    <property type="match status" value="1"/>
</dbReference>
<feature type="region of interest" description="Disordered" evidence="6">
    <location>
        <begin position="297"/>
        <end position="369"/>
    </location>
</feature>
<evidence type="ECO:0000256" key="5">
    <source>
        <dbReference type="SAM" id="Coils"/>
    </source>
</evidence>
<evidence type="ECO:0008006" key="11">
    <source>
        <dbReference type="Google" id="ProtNLM"/>
    </source>
</evidence>
<evidence type="ECO:0000313" key="9">
    <source>
        <dbReference type="EMBL" id="CAL1696015.1"/>
    </source>
</evidence>
<feature type="compositionally biased region" description="Basic and acidic residues" evidence="6">
    <location>
        <begin position="715"/>
        <end position="725"/>
    </location>
</feature>
<feature type="region of interest" description="Disordered" evidence="6">
    <location>
        <begin position="215"/>
        <end position="235"/>
    </location>
</feature>
<dbReference type="InterPro" id="IPR013136">
    <property type="entry name" value="WSTF_Acf1_Cbp146"/>
</dbReference>
<organism evidence="9 10">
    <name type="scientific">Somion occarium</name>
    <dbReference type="NCBI Taxonomy" id="3059160"/>
    <lineage>
        <taxon>Eukaryota</taxon>
        <taxon>Fungi</taxon>
        <taxon>Dikarya</taxon>
        <taxon>Basidiomycota</taxon>
        <taxon>Agaricomycotina</taxon>
        <taxon>Agaricomycetes</taxon>
        <taxon>Polyporales</taxon>
        <taxon>Cerrenaceae</taxon>
        <taxon>Somion</taxon>
    </lineage>
</organism>
<name>A0ABP1CK26_9APHY</name>
<feature type="compositionally biased region" description="Basic and acidic residues" evidence="6">
    <location>
        <begin position="297"/>
        <end position="322"/>
    </location>
</feature>
<feature type="region of interest" description="Disordered" evidence="6">
    <location>
        <begin position="153"/>
        <end position="179"/>
    </location>
</feature>
<accession>A0ABP1CK26</accession>
<evidence type="ECO:0000256" key="1">
    <source>
        <dbReference type="ARBA" id="ARBA00004123"/>
    </source>
</evidence>
<evidence type="ECO:0000259" key="7">
    <source>
        <dbReference type="PROSITE" id="PS50827"/>
    </source>
</evidence>
<feature type="compositionally biased region" description="Basic and acidic residues" evidence="6">
    <location>
        <begin position="215"/>
        <end position="232"/>
    </location>
</feature>
<evidence type="ECO:0000256" key="3">
    <source>
        <dbReference type="ARBA" id="ARBA00023242"/>
    </source>
</evidence>
<dbReference type="InterPro" id="IPR028941">
    <property type="entry name" value="WHIM2_dom"/>
</dbReference>
<dbReference type="PROSITE" id="PS51136">
    <property type="entry name" value="WAC"/>
    <property type="match status" value="1"/>
</dbReference>
<feature type="region of interest" description="Disordered" evidence="6">
    <location>
        <begin position="875"/>
        <end position="918"/>
    </location>
</feature>
<feature type="compositionally biased region" description="Basic and acidic residues" evidence="6">
    <location>
        <begin position="329"/>
        <end position="367"/>
    </location>
</feature>
<evidence type="ECO:0000313" key="10">
    <source>
        <dbReference type="Proteomes" id="UP001497453"/>
    </source>
</evidence>
<reference evidence="10" key="1">
    <citation type="submission" date="2024-04" db="EMBL/GenBank/DDBJ databases">
        <authorList>
            <person name="Shaw F."/>
            <person name="Minotto A."/>
        </authorList>
    </citation>
    <scope>NUCLEOTIDE SEQUENCE [LARGE SCALE GENOMIC DNA]</scope>
</reference>
<proteinExistence type="predicted"/>
<evidence type="ECO:0000256" key="6">
    <source>
        <dbReference type="SAM" id="MobiDB-lite"/>
    </source>
</evidence>
<keyword evidence="2 5" id="KW-0175">Coiled coil</keyword>
<dbReference type="Pfam" id="PF15612">
    <property type="entry name" value="WHIM1"/>
    <property type="match status" value="1"/>
</dbReference>
<dbReference type="EMBL" id="OZ037944">
    <property type="protein sequence ID" value="CAL1696015.1"/>
    <property type="molecule type" value="Genomic_DNA"/>
</dbReference>
<feature type="domain" description="WAC" evidence="8">
    <location>
        <begin position="28"/>
        <end position="137"/>
    </location>
</feature>
<evidence type="ECO:0000259" key="8">
    <source>
        <dbReference type="PROSITE" id="PS51136"/>
    </source>
</evidence>
<evidence type="ECO:0000256" key="4">
    <source>
        <dbReference type="PROSITE-ProRule" id="PRU00475"/>
    </source>
</evidence>
<feature type="compositionally biased region" description="Polar residues" evidence="6">
    <location>
        <begin position="908"/>
        <end position="918"/>
    </location>
</feature>
<feature type="compositionally biased region" description="Polar residues" evidence="6">
    <location>
        <begin position="565"/>
        <end position="586"/>
    </location>
</feature>
<dbReference type="PROSITE" id="PS50827">
    <property type="entry name" value="DDT"/>
    <property type="match status" value="1"/>
</dbReference>